<dbReference type="OrthoDB" id="6615917at2759"/>
<dbReference type="KEGG" id="api:115033249"/>
<proteinExistence type="predicted"/>
<name>A0A8R2NMW6_ACYPI</name>
<reference evidence="3" key="1">
    <citation type="submission" date="2010-06" db="EMBL/GenBank/DDBJ databases">
        <authorList>
            <person name="Jiang H."/>
            <person name="Abraham K."/>
            <person name="Ali S."/>
            <person name="Alsbrooks S.L."/>
            <person name="Anim B.N."/>
            <person name="Anosike U.S."/>
            <person name="Attaway T."/>
            <person name="Bandaranaike D.P."/>
            <person name="Battles P.K."/>
            <person name="Bell S.N."/>
            <person name="Bell A.V."/>
            <person name="Beltran B."/>
            <person name="Bickham C."/>
            <person name="Bustamante Y."/>
            <person name="Caleb T."/>
            <person name="Canada A."/>
            <person name="Cardenas V."/>
            <person name="Carter K."/>
            <person name="Chacko J."/>
            <person name="Chandrabose M.N."/>
            <person name="Chavez D."/>
            <person name="Chavez A."/>
            <person name="Chen L."/>
            <person name="Chu H.-S."/>
            <person name="Claassen K.J."/>
            <person name="Cockrell R."/>
            <person name="Collins M."/>
            <person name="Cooper J.A."/>
            <person name="Cree A."/>
            <person name="Curry S.M."/>
            <person name="Da Y."/>
            <person name="Dao M.D."/>
            <person name="Das B."/>
            <person name="Davila M.-L."/>
            <person name="Davy-Carroll L."/>
            <person name="Denson S."/>
            <person name="Dinh H."/>
            <person name="Ebong V.E."/>
            <person name="Edwards J.R."/>
            <person name="Egan A."/>
            <person name="El-Daye J."/>
            <person name="Escobedo L."/>
            <person name="Fernandez S."/>
            <person name="Fernando P.R."/>
            <person name="Flagg N."/>
            <person name="Forbes L.D."/>
            <person name="Fowler R.G."/>
            <person name="Fu Q."/>
            <person name="Gabisi R.A."/>
            <person name="Ganer J."/>
            <person name="Garbino Pronczuk A."/>
            <person name="Garcia R.M."/>
            <person name="Garner T."/>
            <person name="Garrett T.E."/>
            <person name="Gonzalez D.A."/>
            <person name="Hamid H."/>
            <person name="Hawkins E.S."/>
            <person name="Hirani K."/>
            <person name="Hogues M.E."/>
            <person name="Hollins B."/>
            <person name="Hsiao C.-H."/>
            <person name="Jabil R."/>
            <person name="James M.L."/>
            <person name="Jhangiani S.N."/>
            <person name="Johnson B."/>
            <person name="Johnson Q."/>
            <person name="Joshi V."/>
            <person name="Kalu J.B."/>
            <person name="Kam C."/>
            <person name="Kashfia A."/>
            <person name="Keebler J."/>
            <person name="Kisamo H."/>
            <person name="Kovar C.L."/>
            <person name="Lago L.A."/>
            <person name="Lai C.-Y."/>
            <person name="Laidlaw J."/>
            <person name="Lara F."/>
            <person name="Le T.-K."/>
            <person name="Lee S.L."/>
            <person name="Legall F.H."/>
            <person name="Lemon S.J."/>
            <person name="Lewis L.R."/>
            <person name="Li B."/>
            <person name="Liu Y."/>
            <person name="Liu Y.-S."/>
            <person name="Lopez J."/>
            <person name="Lozado R.J."/>
            <person name="Lu J."/>
            <person name="Madu R.C."/>
            <person name="Maheshwari M."/>
            <person name="Maheshwari R."/>
            <person name="Malloy K."/>
            <person name="Martinez E."/>
            <person name="Mathew T."/>
            <person name="Mercado I.C."/>
            <person name="Mercado C."/>
            <person name="Meyer B."/>
            <person name="Montgomery K."/>
            <person name="Morgan M.B."/>
            <person name="Munidasa M."/>
            <person name="Nazareth L.V."/>
            <person name="Nelson J."/>
            <person name="Ng B.M."/>
            <person name="Nguyen N.B."/>
            <person name="Nguyen P.Q."/>
            <person name="Nguyen T."/>
            <person name="Obregon M."/>
            <person name="Okwuonu G.O."/>
            <person name="Onwere C.G."/>
            <person name="Orozco G."/>
            <person name="Parra A."/>
            <person name="Patel S."/>
            <person name="Patil S."/>
            <person name="Perez A."/>
            <person name="Perez Y."/>
            <person name="Pham C."/>
            <person name="Primus E.L."/>
            <person name="Pu L.-L."/>
            <person name="Puazo M."/>
            <person name="Qin X."/>
            <person name="Quiroz J.B."/>
            <person name="Reese J."/>
            <person name="Richards S."/>
            <person name="Rives C.M."/>
            <person name="Robberts R."/>
            <person name="Ruiz S.J."/>
            <person name="Ruiz M.J."/>
            <person name="Santibanez J."/>
            <person name="Schneider B.W."/>
            <person name="Sisson I."/>
            <person name="Smith M."/>
            <person name="Sodergren E."/>
            <person name="Song X.-Z."/>
            <person name="Song B.B."/>
            <person name="Summersgill H."/>
            <person name="Thelus R."/>
            <person name="Thornton R.D."/>
            <person name="Trejos Z.Y."/>
            <person name="Usmani K."/>
            <person name="Vattathil S."/>
            <person name="Villasana D."/>
            <person name="Walker D.L."/>
            <person name="Wang S."/>
            <person name="Wang K."/>
            <person name="White C.S."/>
            <person name="Williams A.C."/>
            <person name="Williamson J."/>
            <person name="Wilson K."/>
            <person name="Woghiren I.O."/>
            <person name="Woodworth J.R."/>
            <person name="Worley K.C."/>
            <person name="Wright R.A."/>
            <person name="Wu W."/>
            <person name="Young L."/>
            <person name="Zhang L."/>
            <person name="Zhang J."/>
            <person name="Zhu Y."/>
            <person name="Muzny D.M."/>
            <person name="Weinstock G."/>
            <person name="Gibbs R.A."/>
        </authorList>
    </citation>
    <scope>NUCLEOTIDE SEQUENCE [LARGE SCALE GENOMIC DNA]</scope>
    <source>
        <strain evidence="3">LSR1</strain>
    </source>
</reference>
<evidence type="ECO:0000313" key="3">
    <source>
        <dbReference type="Proteomes" id="UP000007819"/>
    </source>
</evidence>
<accession>A0A8R2NMW6</accession>
<sequence length="406" mass="46243">MTTSKPTVPTAAKHLPEPKKLASAPRHTCKDYYRNYAAQVICVSMENFDVPRNSVENVCEVNVMALKMKENYQKNATAAAKQQAAPPANVYINIAGRAVTMANAPITSNNNQQNCEDVESMKGTFSWKIIAGYYIPCIIRVINGDLLKFVSVRMAETQLLSNYLHYLHDDICKCTSVKSSIITESEAKLLNEINQRHADYIYGKKMFFAGQDYIVRLDEVDEFYKFIEVCYKKLMCNITPVSTEKCGFIRINSTSVVPYCIEDNRKLVPLFYFEGKTEIVERRAVKFENWNLAYLKFCLLIQGTTNELFPSDSCTMINLDDIKNYFPPETSFEEYWPDKEVYTELLINQKSTCVNPSGPVIRELPEVAPSDNTTPHTLKPPAPVLPLIMPVMVKISQNRWPPNQMV</sequence>
<protein>
    <submittedName>
        <fullName evidence="2">Uncharacterized protein</fullName>
    </submittedName>
</protein>
<dbReference type="GeneID" id="115033249"/>
<evidence type="ECO:0000313" key="2">
    <source>
        <dbReference type="EnsemblMetazoa" id="XP_029341363.1"/>
    </source>
</evidence>
<dbReference type="AlphaFoldDB" id="A0A8R2NMW6"/>
<evidence type="ECO:0000256" key="1">
    <source>
        <dbReference type="SAM" id="MobiDB-lite"/>
    </source>
</evidence>
<feature type="region of interest" description="Disordered" evidence="1">
    <location>
        <begin position="1"/>
        <end position="23"/>
    </location>
</feature>
<keyword evidence="3" id="KW-1185">Reference proteome</keyword>
<organism evidence="2 3">
    <name type="scientific">Acyrthosiphon pisum</name>
    <name type="common">Pea aphid</name>
    <dbReference type="NCBI Taxonomy" id="7029"/>
    <lineage>
        <taxon>Eukaryota</taxon>
        <taxon>Metazoa</taxon>
        <taxon>Ecdysozoa</taxon>
        <taxon>Arthropoda</taxon>
        <taxon>Hexapoda</taxon>
        <taxon>Insecta</taxon>
        <taxon>Pterygota</taxon>
        <taxon>Neoptera</taxon>
        <taxon>Paraneoptera</taxon>
        <taxon>Hemiptera</taxon>
        <taxon>Sternorrhyncha</taxon>
        <taxon>Aphidomorpha</taxon>
        <taxon>Aphidoidea</taxon>
        <taxon>Aphididae</taxon>
        <taxon>Macrosiphini</taxon>
        <taxon>Acyrthosiphon</taxon>
    </lineage>
</organism>
<dbReference type="RefSeq" id="XP_029341363.1">
    <property type="nucleotide sequence ID" value="XM_029485503.1"/>
</dbReference>
<dbReference type="Proteomes" id="UP000007819">
    <property type="component" value="Chromosome X"/>
</dbReference>
<dbReference type="EnsemblMetazoa" id="XM_029485503.1">
    <property type="protein sequence ID" value="XP_029341363.1"/>
    <property type="gene ID" value="LOC115033249"/>
</dbReference>
<reference evidence="2" key="2">
    <citation type="submission" date="2022-06" db="UniProtKB">
        <authorList>
            <consortium name="EnsemblMetazoa"/>
        </authorList>
    </citation>
    <scope>IDENTIFICATION</scope>
</reference>